<dbReference type="AlphaFoldDB" id="A0A6A6EF84"/>
<name>A0A6A6EF84_9PEZI</name>
<proteinExistence type="predicted"/>
<accession>A0A6A6EF84</accession>
<evidence type="ECO:0000313" key="1">
    <source>
        <dbReference type="EMBL" id="KAF2189502.1"/>
    </source>
</evidence>
<reference evidence="1" key="1">
    <citation type="journal article" date="2020" name="Stud. Mycol.">
        <title>101 Dothideomycetes genomes: a test case for predicting lifestyles and emergence of pathogens.</title>
        <authorList>
            <person name="Haridas S."/>
            <person name="Albert R."/>
            <person name="Binder M."/>
            <person name="Bloem J."/>
            <person name="Labutti K."/>
            <person name="Salamov A."/>
            <person name="Andreopoulos B."/>
            <person name="Baker S."/>
            <person name="Barry K."/>
            <person name="Bills G."/>
            <person name="Bluhm B."/>
            <person name="Cannon C."/>
            <person name="Castanera R."/>
            <person name="Culley D."/>
            <person name="Daum C."/>
            <person name="Ezra D."/>
            <person name="Gonzalez J."/>
            <person name="Henrissat B."/>
            <person name="Kuo A."/>
            <person name="Liang C."/>
            <person name="Lipzen A."/>
            <person name="Lutzoni F."/>
            <person name="Magnuson J."/>
            <person name="Mondo S."/>
            <person name="Nolan M."/>
            <person name="Ohm R."/>
            <person name="Pangilinan J."/>
            <person name="Park H.-J."/>
            <person name="Ramirez L."/>
            <person name="Alfaro M."/>
            <person name="Sun H."/>
            <person name="Tritt A."/>
            <person name="Yoshinaga Y."/>
            <person name="Zwiers L.-H."/>
            <person name="Turgeon B."/>
            <person name="Goodwin S."/>
            <person name="Spatafora J."/>
            <person name="Crous P."/>
            <person name="Grigoriev I."/>
        </authorList>
    </citation>
    <scope>NUCLEOTIDE SEQUENCE</scope>
    <source>
        <strain evidence="1">CBS 207.26</strain>
    </source>
</reference>
<keyword evidence="2" id="KW-1185">Reference proteome</keyword>
<organism evidence="1 2">
    <name type="scientific">Zopfia rhizophila CBS 207.26</name>
    <dbReference type="NCBI Taxonomy" id="1314779"/>
    <lineage>
        <taxon>Eukaryota</taxon>
        <taxon>Fungi</taxon>
        <taxon>Dikarya</taxon>
        <taxon>Ascomycota</taxon>
        <taxon>Pezizomycotina</taxon>
        <taxon>Dothideomycetes</taxon>
        <taxon>Dothideomycetes incertae sedis</taxon>
        <taxon>Zopfiaceae</taxon>
        <taxon>Zopfia</taxon>
    </lineage>
</organism>
<dbReference type="EMBL" id="ML994620">
    <property type="protein sequence ID" value="KAF2189502.1"/>
    <property type="molecule type" value="Genomic_DNA"/>
</dbReference>
<protein>
    <submittedName>
        <fullName evidence="1">Uncharacterized protein</fullName>
    </submittedName>
</protein>
<sequence>MERRSRAMAGIHASAEFTIVDAGSEDANSGLRGIGGLAQSRVIERIICNEERNAYL</sequence>
<gene>
    <name evidence="1" type="ORF">K469DRAFT_700706</name>
</gene>
<dbReference type="Proteomes" id="UP000800200">
    <property type="component" value="Unassembled WGS sequence"/>
</dbReference>
<evidence type="ECO:0000313" key="2">
    <source>
        <dbReference type="Proteomes" id="UP000800200"/>
    </source>
</evidence>